<proteinExistence type="predicted"/>
<keyword evidence="2" id="KW-0472">Membrane</keyword>
<evidence type="ECO:0000313" key="4">
    <source>
        <dbReference type="EMBL" id="MBC3948511.1"/>
    </source>
</evidence>
<dbReference type="Gene3D" id="1.10.287.110">
    <property type="entry name" value="DnaJ domain"/>
    <property type="match status" value="1"/>
</dbReference>
<protein>
    <submittedName>
        <fullName evidence="4">J domain-containing protein</fullName>
    </submittedName>
</protein>
<dbReference type="EMBL" id="JACONW010000004">
    <property type="protein sequence ID" value="MBC3948511.1"/>
    <property type="molecule type" value="Genomic_DNA"/>
</dbReference>
<dbReference type="InterPro" id="IPR036869">
    <property type="entry name" value="J_dom_sf"/>
</dbReference>
<gene>
    <name evidence="4" type="ORF">H8S59_01830</name>
</gene>
<dbReference type="Proteomes" id="UP000651852">
    <property type="component" value="Unassembled WGS sequence"/>
</dbReference>
<accession>A0ABR7AUA9</accession>
<keyword evidence="2" id="KW-1133">Transmembrane helix</keyword>
<sequence>MVSTFDCWEILGLPAGSDERSIKRQYARQLKTTRPDEDPVAFQRLREAYEQALQIMRDGGLDESEQAAADFMAEPFVVRSHPHEPLNPTPSPYQQAVELFSGFDDADVEQYWDKASAKGCGPEFERLLFQRCADDPEAHTALLKWGLEKRQWLTPWQQIIGGEFQQQRLAFALTAALYQRLDQHMAAGEDAYFFDCLEQHSRQGWLSDFERRQALQVHVLNLFLNTEIWTPALFRRVCELFGWDNETAVVPIADGQWQYLRRRCEQQAWLNELRALMQLREQQPSARANAATLFLLCTDPARQAQLAADFVEADWHACEQLSEIFASQYPDLLGIFPNHNPRFWKALVAHQAPPYGLKRSACVITLALILNSMDQPDFMFTVTIILLPLYIAGGVLAAYVGKWLLSHWASLTQYLYDVDLQVSLWCVRHKLIKDRRYLVIRNSGGYLALGFLIWKLLGILGLAAYVLTGVIGLLRFAGTAPTDRQYRWRKPLQAIYRIAGLSRLQWLFGVSMLCVIGYVQLHMPGTLLTKG</sequence>
<dbReference type="SUPFAM" id="SSF46565">
    <property type="entry name" value="Chaperone J-domain"/>
    <property type="match status" value="1"/>
</dbReference>
<evidence type="ECO:0000313" key="5">
    <source>
        <dbReference type="Proteomes" id="UP000651852"/>
    </source>
</evidence>
<dbReference type="PROSITE" id="PS50076">
    <property type="entry name" value="DNAJ_2"/>
    <property type="match status" value="1"/>
</dbReference>
<evidence type="ECO:0000256" key="2">
    <source>
        <dbReference type="SAM" id="Phobius"/>
    </source>
</evidence>
<keyword evidence="5" id="KW-1185">Reference proteome</keyword>
<feature type="domain" description="J" evidence="3">
    <location>
        <begin position="6"/>
        <end position="65"/>
    </location>
</feature>
<feature type="transmembrane region" description="Helical" evidence="2">
    <location>
        <begin position="462"/>
        <end position="480"/>
    </location>
</feature>
<keyword evidence="1" id="KW-0143">Chaperone</keyword>
<dbReference type="CDD" id="cd06257">
    <property type="entry name" value="DnaJ"/>
    <property type="match status" value="1"/>
</dbReference>
<dbReference type="InterPro" id="IPR001623">
    <property type="entry name" value="DnaJ_domain"/>
</dbReference>
<organism evidence="4 5">
    <name type="scientific">Pseudomonas folii</name>
    <dbReference type="NCBI Taxonomy" id="2762593"/>
    <lineage>
        <taxon>Bacteria</taxon>
        <taxon>Pseudomonadati</taxon>
        <taxon>Pseudomonadota</taxon>
        <taxon>Gammaproteobacteria</taxon>
        <taxon>Pseudomonadales</taxon>
        <taxon>Pseudomonadaceae</taxon>
        <taxon>Pseudomonas</taxon>
    </lineage>
</organism>
<keyword evidence="2" id="KW-0812">Transmembrane</keyword>
<feature type="transmembrane region" description="Helical" evidence="2">
    <location>
        <begin position="378"/>
        <end position="400"/>
    </location>
</feature>
<name>A0ABR7AUA9_9PSED</name>
<reference evidence="4 5" key="1">
    <citation type="submission" date="2020-08" db="EMBL/GenBank/DDBJ databases">
        <title>Putative novel bacterial strains isolated from necrotic wheat leaf tissues caused by Xanthomonas translucens.</title>
        <authorList>
            <person name="Tambong J.T."/>
        </authorList>
    </citation>
    <scope>NUCLEOTIDE SEQUENCE [LARGE SCALE GENOMIC DNA]</scope>
    <source>
        <strain evidence="4 5">DOAB 1069</strain>
    </source>
</reference>
<dbReference type="RefSeq" id="WP_187520286.1">
    <property type="nucleotide sequence ID" value="NZ_JACONW010000004.1"/>
</dbReference>
<evidence type="ECO:0000259" key="3">
    <source>
        <dbReference type="PROSITE" id="PS50076"/>
    </source>
</evidence>
<feature type="transmembrane region" description="Helical" evidence="2">
    <location>
        <begin position="501"/>
        <end position="521"/>
    </location>
</feature>
<comment type="caution">
    <text evidence="4">The sequence shown here is derived from an EMBL/GenBank/DDBJ whole genome shotgun (WGS) entry which is preliminary data.</text>
</comment>
<evidence type="ECO:0000256" key="1">
    <source>
        <dbReference type="ARBA" id="ARBA00023186"/>
    </source>
</evidence>
<feature type="transmembrane region" description="Helical" evidence="2">
    <location>
        <begin position="438"/>
        <end position="456"/>
    </location>
</feature>